<comment type="caution">
    <text evidence="1">The sequence shown here is derived from an EMBL/GenBank/DDBJ whole genome shotgun (WGS) entry which is preliminary data.</text>
</comment>
<evidence type="ECO:0000313" key="1">
    <source>
        <dbReference type="EMBL" id="MFK4753203.1"/>
    </source>
</evidence>
<protein>
    <submittedName>
        <fullName evidence="1">Uncharacterized protein</fullName>
    </submittedName>
</protein>
<dbReference type="Gene3D" id="3.90.1150.10">
    <property type="entry name" value="Aspartate Aminotransferase, domain 1"/>
    <property type="match status" value="1"/>
</dbReference>
<dbReference type="InterPro" id="IPR015422">
    <property type="entry name" value="PyrdxlP-dep_Trfase_small"/>
</dbReference>
<name>A0ABW8NJR5_9GAMM</name>
<sequence length="64" mass="6968">MSAPTTAFKTLEIYPRDNTFGSAIAFCPLLIITKDQIDELLGMFGRALAETGRYVEKQGGGLND</sequence>
<proteinExistence type="predicted"/>
<gene>
    <name evidence="1" type="ORF">WG929_12340</name>
</gene>
<reference evidence="1 2" key="1">
    <citation type="submission" date="2024-03" db="EMBL/GenBank/DDBJ databases">
        <title>High-quality draft genome sequence of Oceanobacter sp. wDCs-4.</title>
        <authorList>
            <person name="Dong C."/>
        </authorList>
    </citation>
    <scope>NUCLEOTIDE SEQUENCE [LARGE SCALE GENOMIC DNA]</scope>
    <source>
        <strain evidence="2">wDCs-4</strain>
    </source>
</reference>
<dbReference type="RefSeq" id="WP_416206272.1">
    <property type="nucleotide sequence ID" value="NZ_JBBKTX010000014.1"/>
</dbReference>
<keyword evidence="2" id="KW-1185">Reference proteome</keyword>
<dbReference type="EMBL" id="JBBKTX010000014">
    <property type="protein sequence ID" value="MFK4753203.1"/>
    <property type="molecule type" value="Genomic_DNA"/>
</dbReference>
<evidence type="ECO:0000313" key="2">
    <source>
        <dbReference type="Proteomes" id="UP001620597"/>
    </source>
</evidence>
<organism evidence="1 2">
    <name type="scientific">Oceanobacter antarcticus</name>
    <dbReference type="NCBI Taxonomy" id="3133425"/>
    <lineage>
        <taxon>Bacteria</taxon>
        <taxon>Pseudomonadati</taxon>
        <taxon>Pseudomonadota</taxon>
        <taxon>Gammaproteobacteria</taxon>
        <taxon>Oceanospirillales</taxon>
        <taxon>Oceanospirillaceae</taxon>
        <taxon>Oceanobacter</taxon>
    </lineage>
</organism>
<accession>A0ABW8NJR5</accession>
<dbReference type="Proteomes" id="UP001620597">
    <property type="component" value="Unassembled WGS sequence"/>
</dbReference>